<dbReference type="GO" id="GO:0006139">
    <property type="term" value="P:nucleobase-containing compound metabolic process"/>
    <property type="evidence" value="ECO:0007669"/>
    <property type="project" value="UniProtKB-ARBA"/>
</dbReference>
<reference evidence="3 4" key="1">
    <citation type="submission" date="2014-04" db="EMBL/GenBank/DDBJ databases">
        <authorList>
            <consortium name="DOE Joint Genome Institute"/>
            <person name="Kuo A."/>
            <person name="Kohler A."/>
            <person name="Jargeat P."/>
            <person name="Nagy L.G."/>
            <person name="Floudas D."/>
            <person name="Copeland A."/>
            <person name="Barry K.W."/>
            <person name="Cichocki N."/>
            <person name="Veneault-Fourrey C."/>
            <person name="LaButti K."/>
            <person name="Lindquist E.A."/>
            <person name="Lipzen A."/>
            <person name="Lundell T."/>
            <person name="Morin E."/>
            <person name="Murat C."/>
            <person name="Sun H."/>
            <person name="Tunlid A."/>
            <person name="Henrissat B."/>
            <person name="Grigoriev I.V."/>
            <person name="Hibbett D.S."/>
            <person name="Martin F."/>
            <person name="Nordberg H.P."/>
            <person name="Cantor M.N."/>
            <person name="Hua S.X."/>
        </authorList>
    </citation>
    <scope>NUCLEOTIDE SEQUENCE [LARGE SCALE GENOMIC DNA]</scope>
    <source>
        <strain evidence="3 4">Ve08.2h10</strain>
    </source>
</reference>
<sequence>MHKSQYYFSQCLEAASKSPMAYTLGAVLVKGGKVISTGHNHHRTHYDGNDVRTHGHRKPVSMHAEMHAIFSFTGAAPSFKQQVQARGARNEGEKRGRGSDSSDGWSRDARRRDARVNGADLYVVRVVKSRTGSAKPCWRCVRWCSWSGVRRIFHWNPVEGRFDVVKVNSVEEGEVYETQADTRLFAGAVSR</sequence>
<dbReference type="Pfam" id="PF00383">
    <property type="entry name" value="dCMP_cyt_deam_1"/>
    <property type="match status" value="1"/>
</dbReference>
<dbReference type="Proteomes" id="UP000054538">
    <property type="component" value="Unassembled WGS sequence"/>
</dbReference>
<dbReference type="InParanoid" id="A0A0D0DGZ2"/>
<dbReference type="HOGENOM" id="CLU_057365_0_0_1"/>
<dbReference type="EMBL" id="KN824941">
    <property type="protein sequence ID" value="KIK97332.1"/>
    <property type="molecule type" value="Genomic_DNA"/>
</dbReference>
<evidence type="ECO:0000259" key="2">
    <source>
        <dbReference type="PROSITE" id="PS51747"/>
    </source>
</evidence>
<dbReference type="AlphaFoldDB" id="A0A0D0DGZ2"/>
<reference evidence="4" key="2">
    <citation type="submission" date="2015-01" db="EMBL/GenBank/DDBJ databases">
        <title>Evolutionary Origins and Diversification of the Mycorrhizal Mutualists.</title>
        <authorList>
            <consortium name="DOE Joint Genome Institute"/>
            <consortium name="Mycorrhizal Genomics Consortium"/>
            <person name="Kohler A."/>
            <person name="Kuo A."/>
            <person name="Nagy L.G."/>
            <person name="Floudas D."/>
            <person name="Copeland A."/>
            <person name="Barry K.W."/>
            <person name="Cichocki N."/>
            <person name="Veneault-Fourrey C."/>
            <person name="LaButti K."/>
            <person name="Lindquist E.A."/>
            <person name="Lipzen A."/>
            <person name="Lundell T."/>
            <person name="Morin E."/>
            <person name="Murat C."/>
            <person name="Riley R."/>
            <person name="Ohm R."/>
            <person name="Sun H."/>
            <person name="Tunlid A."/>
            <person name="Henrissat B."/>
            <person name="Grigoriev I.V."/>
            <person name="Hibbett D.S."/>
            <person name="Martin F."/>
        </authorList>
    </citation>
    <scope>NUCLEOTIDE SEQUENCE [LARGE SCALE GENOMIC DNA]</scope>
    <source>
        <strain evidence="4">Ve08.2h10</strain>
    </source>
</reference>
<dbReference type="OrthoDB" id="9972196at2759"/>
<protein>
    <recommendedName>
        <fullName evidence="2">CMP/dCMP-type deaminase domain-containing protein</fullName>
    </recommendedName>
</protein>
<evidence type="ECO:0000313" key="3">
    <source>
        <dbReference type="EMBL" id="KIK97332.1"/>
    </source>
</evidence>
<organism evidence="3 4">
    <name type="scientific">Paxillus rubicundulus Ve08.2h10</name>
    <dbReference type="NCBI Taxonomy" id="930991"/>
    <lineage>
        <taxon>Eukaryota</taxon>
        <taxon>Fungi</taxon>
        <taxon>Dikarya</taxon>
        <taxon>Basidiomycota</taxon>
        <taxon>Agaricomycotina</taxon>
        <taxon>Agaricomycetes</taxon>
        <taxon>Agaricomycetidae</taxon>
        <taxon>Boletales</taxon>
        <taxon>Paxilineae</taxon>
        <taxon>Paxillaceae</taxon>
        <taxon>Paxillus</taxon>
    </lineage>
</organism>
<dbReference type="SUPFAM" id="SSF53927">
    <property type="entry name" value="Cytidine deaminase-like"/>
    <property type="match status" value="1"/>
</dbReference>
<feature type="region of interest" description="Disordered" evidence="1">
    <location>
        <begin position="81"/>
        <end position="111"/>
    </location>
</feature>
<gene>
    <name evidence="3" type="ORF">PAXRUDRAFT_136499</name>
</gene>
<evidence type="ECO:0000256" key="1">
    <source>
        <dbReference type="SAM" id="MobiDB-lite"/>
    </source>
</evidence>
<feature type="domain" description="CMP/dCMP-type deaminase" evidence="2">
    <location>
        <begin position="2"/>
        <end position="165"/>
    </location>
</feature>
<evidence type="ECO:0000313" key="4">
    <source>
        <dbReference type="Proteomes" id="UP000054538"/>
    </source>
</evidence>
<dbReference type="InterPro" id="IPR002125">
    <property type="entry name" value="CMP_dCMP_dom"/>
</dbReference>
<proteinExistence type="predicted"/>
<dbReference type="PROSITE" id="PS51747">
    <property type="entry name" value="CYT_DCMP_DEAMINASES_2"/>
    <property type="match status" value="1"/>
</dbReference>
<accession>A0A0D0DGZ2</accession>
<name>A0A0D0DGZ2_9AGAM</name>
<feature type="compositionally biased region" description="Basic and acidic residues" evidence="1">
    <location>
        <begin position="88"/>
        <end position="111"/>
    </location>
</feature>
<dbReference type="InterPro" id="IPR016193">
    <property type="entry name" value="Cytidine_deaminase-like"/>
</dbReference>
<dbReference type="Gene3D" id="3.40.140.10">
    <property type="entry name" value="Cytidine Deaminase, domain 2"/>
    <property type="match status" value="1"/>
</dbReference>
<keyword evidence="4" id="KW-1185">Reference proteome</keyword>
<dbReference type="GO" id="GO:0003824">
    <property type="term" value="F:catalytic activity"/>
    <property type="evidence" value="ECO:0007669"/>
    <property type="project" value="InterPro"/>
</dbReference>